<gene>
    <name evidence="1" type="ORF">LTR37_013865</name>
</gene>
<sequence length="137" mass="14803">MDFNDDDSFVQGMLDTVMDDVNAPSPPPMQVAAAAAVVEAQAELPRFEPAVMPPLPLRPQQRSSAGKLTRPSRAAAPQTPPRARAPRAPRVDIYEVEPTPEPRATAAAPPPLPPASSRGSPHSRTEFRCPEYITEEQ</sequence>
<dbReference type="EMBL" id="JAUTXU010000139">
    <property type="protein sequence ID" value="KAK3704442.1"/>
    <property type="molecule type" value="Genomic_DNA"/>
</dbReference>
<keyword evidence="2" id="KW-1185">Reference proteome</keyword>
<reference evidence="1" key="1">
    <citation type="submission" date="2023-07" db="EMBL/GenBank/DDBJ databases">
        <title>Black Yeasts Isolated from many extreme environments.</title>
        <authorList>
            <person name="Coleine C."/>
            <person name="Stajich J.E."/>
            <person name="Selbmann L."/>
        </authorList>
    </citation>
    <scope>NUCLEOTIDE SEQUENCE</scope>
    <source>
        <strain evidence="1">CCFEE 5714</strain>
    </source>
</reference>
<dbReference type="Proteomes" id="UP001281147">
    <property type="component" value="Unassembled WGS sequence"/>
</dbReference>
<evidence type="ECO:0000313" key="2">
    <source>
        <dbReference type="Proteomes" id="UP001281147"/>
    </source>
</evidence>
<comment type="caution">
    <text evidence="1">The sequence shown here is derived from an EMBL/GenBank/DDBJ whole genome shotgun (WGS) entry which is preliminary data.</text>
</comment>
<organism evidence="1 2">
    <name type="scientific">Vermiconidia calcicola</name>
    <dbReference type="NCBI Taxonomy" id="1690605"/>
    <lineage>
        <taxon>Eukaryota</taxon>
        <taxon>Fungi</taxon>
        <taxon>Dikarya</taxon>
        <taxon>Ascomycota</taxon>
        <taxon>Pezizomycotina</taxon>
        <taxon>Dothideomycetes</taxon>
        <taxon>Dothideomycetidae</taxon>
        <taxon>Mycosphaerellales</taxon>
        <taxon>Extremaceae</taxon>
        <taxon>Vermiconidia</taxon>
    </lineage>
</organism>
<proteinExistence type="predicted"/>
<evidence type="ECO:0000313" key="1">
    <source>
        <dbReference type="EMBL" id="KAK3704442.1"/>
    </source>
</evidence>
<accession>A0ACC3MWT3</accession>
<name>A0ACC3MWT3_9PEZI</name>
<protein>
    <submittedName>
        <fullName evidence="1">Uncharacterized protein</fullName>
    </submittedName>
</protein>